<protein>
    <recommendedName>
        <fullName evidence="2">CHCH domain-containing protein</fullName>
    </recommendedName>
</protein>
<evidence type="ECO:0000313" key="1">
    <source>
        <dbReference type="EMBL" id="CAD8293903.1"/>
    </source>
</evidence>
<gene>
    <name evidence="1" type="ORF">TDUB1175_LOCUS1683</name>
</gene>
<reference evidence="1" key="1">
    <citation type="submission" date="2021-01" db="EMBL/GenBank/DDBJ databases">
        <authorList>
            <person name="Corre E."/>
            <person name="Pelletier E."/>
            <person name="Niang G."/>
            <person name="Scheremetjew M."/>
            <person name="Finn R."/>
            <person name="Kale V."/>
            <person name="Holt S."/>
            <person name="Cochrane G."/>
            <person name="Meng A."/>
            <person name="Brown T."/>
            <person name="Cohen L."/>
        </authorList>
    </citation>
    <scope>NUCLEOTIDE SEQUENCE</scope>
    <source>
        <strain evidence="1">CCMP147</strain>
    </source>
</reference>
<dbReference type="AlphaFoldDB" id="A0A7R9YYB5"/>
<name>A0A7R9YYB5_9STRA</name>
<dbReference type="EMBL" id="HBED01003572">
    <property type="protein sequence ID" value="CAD8293903.1"/>
    <property type="molecule type" value="Transcribed_RNA"/>
</dbReference>
<organism evidence="1">
    <name type="scientific">Pseudictyota dubia</name>
    <dbReference type="NCBI Taxonomy" id="2749911"/>
    <lineage>
        <taxon>Eukaryota</taxon>
        <taxon>Sar</taxon>
        <taxon>Stramenopiles</taxon>
        <taxon>Ochrophyta</taxon>
        <taxon>Bacillariophyta</taxon>
        <taxon>Mediophyceae</taxon>
        <taxon>Biddulphiophycidae</taxon>
        <taxon>Eupodiscales</taxon>
        <taxon>Odontellaceae</taxon>
        <taxon>Pseudictyota</taxon>
    </lineage>
</organism>
<sequence>MGAGGSKGREDTAHAGKTACVECTDCERDLLQKDHPIDKPIINGGGDVKSVECLDCDKSAQRDLPSESSSSEGMPCDVYYQKVTECMKRNDGQIAPCTREWGAFKICHEEERNQQGSLAR</sequence>
<evidence type="ECO:0008006" key="2">
    <source>
        <dbReference type="Google" id="ProtNLM"/>
    </source>
</evidence>
<proteinExistence type="predicted"/>
<accession>A0A7R9YYB5</accession>